<evidence type="ECO:0000256" key="2">
    <source>
        <dbReference type="ARBA" id="ARBA00022884"/>
    </source>
</evidence>
<gene>
    <name evidence="5" type="ORF">BJ508DRAFT_205159</name>
</gene>
<dbReference type="PROSITE" id="PS01082">
    <property type="entry name" value="RIBOSOMAL_L7AE"/>
    <property type="match status" value="1"/>
</dbReference>
<sequence>MAVDGAVSGAAAGGLELLPFAQPLMDEKLEKKALKAVKKGAKARVLRRGVKEVVKYLRKLPTTPAASTKEAPLPQGFVILAADISPMDVISHLPVLCEDHSVPYVFVKSRAELGRVAGTKRLTSAIAVVPSAGGKGKQEDKDEFTDAYKKVAGDIVELSRSMKM</sequence>
<dbReference type="InterPro" id="IPR002415">
    <property type="entry name" value="H/ACA_rnp_Nhp2-like"/>
</dbReference>
<proteinExistence type="inferred from homology"/>
<dbReference type="GO" id="GO:0042254">
    <property type="term" value="P:ribosome biogenesis"/>
    <property type="evidence" value="ECO:0007669"/>
    <property type="project" value="InterPro"/>
</dbReference>
<dbReference type="PANTHER" id="PTHR23105">
    <property type="entry name" value="RIBOSOMAL PROTEIN L7AE FAMILY MEMBER"/>
    <property type="match status" value="1"/>
</dbReference>
<dbReference type="STRING" id="1160509.A0A3N4IMU4"/>
<reference evidence="5 6" key="1">
    <citation type="journal article" date="2018" name="Nat. Ecol. Evol.">
        <title>Pezizomycetes genomes reveal the molecular basis of ectomycorrhizal truffle lifestyle.</title>
        <authorList>
            <person name="Murat C."/>
            <person name="Payen T."/>
            <person name="Noel B."/>
            <person name="Kuo A."/>
            <person name="Morin E."/>
            <person name="Chen J."/>
            <person name="Kohler A."/>
            <person name="Krizsan K."/>
            <person name="Balestrini R."/>
            <person name="Da Silva C."/>
            <person name="Montanini B."/>
            <person name="Hainaut M."/>
            <person name="Levati E."/>
            <person name="Barry K.W."/>
            <person name="Belfiori B."/>
            <person name="Cichocki N."/>
            <person name="Clum A."/>
            <person name="Dockter R.B."/>
            <person name="Fauchery L."/>
            <person name="Guy J."/>
            <person name="Iotti M."/>
            <person name="Le Tacon F."/>
            <person name="Lindquist E.A."/>
            <person name="Lipzen A."/>
            <person name="Malagnac F."/>
            <person name="Mello A."/>
            <person name="Molinier V."/>
            <person name="Miyauchi S."/>
            <person name="Poulain J."/>
            <person name="Riccioni C."/>
            <person name="Rubini A."/>
            <person name="Sitrit Y."/>
            <person name="Splivallo R."/>
            <person name="Traeger S."/>
            <person name="Wang M."/>
            <person name="Zifcakova L."/>
            <person name="Wipf D."/>
            <person name="Zambonelli A."/>
            <person name="Paolocci F."/>
            <person name="Nowrousian M."/>
            <person name="Ottonello S."/>
            <person name="Baldrian P."/>
            <person name="Spatafora J.W."/>
            <person name="Henrissat B."/>
            <person name="Nagy L.G."/>
            <person name="Aury J.M."/>
            <person name="Wincker P."/>
            <person name="Grigoriev I.V."/>
            <person name="Bonfante P."/>
            <person name="Martin F.M."/>
        </authorList>
    </citation>
    <scope>NUCLEOTIDE SEQUENCE [LARGE SCALE GENOMIC DNA]</scope>
    <source>
        <strain evidence="5 6">RN42</strain>
    </source>
</reference>
<dbReference type="InterPro" id="IPR029064">
    <property type="entry name" value="Ribosomal_eL30-like_sf"/>
</dbReference>
<comment type="function">
    <text evidence="3">Required for ribosome biogenesis. Part of a complex which catalyzes pseudouridylation of rRNA. This involves the isomerization of uridine such that the ribose is subsequently attached to C5, instead of the normal N1. Pseudouridine ('psi') residues may serve to stabilize the conformation of rRNAs.</text>
</comment>
<evidence type="ECO:0000256" key="1">
    <source>
        <dbReference type="ARBA" id="ARBA00007337"/>
    </source>
</evidence>
<evidence type="ECO:0000259" key="4">
    <source>
        <dbReference type="Pfam" id="PF01248"/>
    </source>
</evidence>
<dbReference type="OrthoDB" id="5364946at2759"/>
<name>A0A3N4IMU4_ASCIM</name>
<comment type="similarity">
    <text evidence="1 3">Belongs to the eukaryotic ribosomal protein eL8 family.</text>
</comment>
<dbReference type="InterPro" id="IPR004038">
    <property type="entry name" value="Ribosomal_eL8/eL30/eS12/Gad45"/>
</dbReference>
<dbReference type="Pfam" id="PF01248">
    <property type="entry name" value="Ribosomal_L7Ae"/>
    <property type="match status" value="1"/>
</dbReference>
<keyword evidence="6" id="KW-1185">Reference proteome</keyword>
<dbReference type="Gene3D" id="3.30.1330.30">
    <property type="match status" value="1"/>
</dbReference>
<keyword evidence="3" id="KW-0539">Nucleus</keyword>
<dbReference type="GO" id="GO:0003723">
    <property type="term" value="F:RNA binding"/>
    <property type="evidence" value="ECO:0007669"/>
    <property type="project" value="UniProtKB-UniRule"/>
</dbReference>
<dbReference type="EMBL" id="ML119653">
    <property type="protein sequence ID" value="RPA85521.1"/>
    <property type="molecule type" value="Genomic_DNA"/>
</dbReference>
<comment type="subcellular location">
    <subcellularLocation>
        <location evidence="3">Nucleus</location>
        <location evidence="3">Nucleolus</location>
    </subcellularLocation>
</comment>
<keyword evidence="2 3" id="KW-0694">RNA-binding</keyword>
<keyword evidence="3" id="KW-0687">Ribonucleoprotein</keyword>
<dbReference type="SUPFAM" id="SSF55315">
    <property type="entry name" value="L30e-like"/>
    <property type="match status" value="1"/>
</dbReference>
<dbReference type="PRINTS" id="PR00883">
    <property type="entry name" value="NUCLEARHMG"/>
</dbReference>
<dbReference type="Proteomes" id="UP000275078">
    <property type="component" value="Unassembled WGS sequence"/>
</dbReference>
<comment type="function">
    <text evidence="3">Common component of the spliceosome and rRNA processing machinery.</text>
</comment>
<dbReference type="GO" id="GO:0000398">
    <property type="term" value="P:mRNA splicing, via spliceosome"/>
    <property type="evidence" value="ECO:0007669"/>
    <property type="project" value="UniProtKB-UniRule"/>
</dbReference>
<organism evidence="5 6">
    <name type="scientific">Ascobolus immersus RN42</name>
    <dbReference type="NCBI Taxonomy" id="1160509"/>
    <lineage>
        <taxon>Eukaryota</taxon>
        <taxon>Fungi</taxon>
        <taxon>Dikarya</taxon>
        <taxon>Ascomycota</taxon>
        <taxon>Pezizomycotina</taxon>
        <taxon>Pezizomycetes</taxon>
        <taxon>Pezizales</taxon>
        <taxon>Ascobolaceae</taxon>
        <taxon>Ascobolus</taxon>
    </lineage>
</organism>
<dbReference type="GO" id="GO:0031429">
    <property type="term" value="C:box H/ACA snoRNP complex"/>
    <property type="evidence" value="ECO:0007669"/>
    <property type="project" value="UniProtKB-UniRule"/>
</dbReference>
<dbReference type="InterPro" id="IPR004037">
    <property type="entry name" value="Ribosomal_eL8-like_CS"/>
</dbReference>
<evidence type="ECO:0000313" key="6">
    <source>
        <dbReference type="Proteomes" id="UP000275078"/>
    </source>
</evidence>
<dbReference type="GO" id="GO:0031120">
    <property type="term" value="P:snRNA pseudouridine synthesis"/>
    <property type="evidence" value="ECO:0007669"/>
    <property type="project" value="UniProtKB-UniRule"/>
</dbReference>
<protein>
    <recommendedName>
        <fullName evidence="3">H/ACA ribonucleoprotein complex subunit 2</fullName>
    </recommendedName>
    <alternativeName>
        <fullName evidence="3">Nucleolar protein family A member 2</fullName>
    </alternativeName>
</protein>
<feature type="domain" description="Ribosomal protein eL8/eL30/eS12/Gadd45" evidence="4">
    <location>
        <begin position="76"/>
        <end position="130"/>
    </location>
</feature>
<dbReference type="InterPro" id="IPR050257">
    <property type="entry name" value="eL8/uL1-like"/>
</dbReference>
<dbReference type="AlphaFoldDB" id="A0A3N4IMU4"/>
<evidence type="ECO:0000256" key="3">
    <source>
        <dbReference type="RuleBase" id="RU366039"/>
    </source>
</evidence>
<accession>A0A3N4IMU4</accession>
<evidence type="ECO:0000313" key="5">
    <source>
        <dbReference type="EMBL" id="RPA85521.1"/>
    </source>
</evidence>